<keyword evidence="1" id="KW-0472">Membrane</keyword>
<feature type="transmembrane region" description="Helical" evidence="1">
    <location>
        <begin position="13"/>
        <end position="32"/>
    </location>
</feature>
<dbReference type="AlphaFoldDB" id="A0A2G9GH14"/>
<keyword evidence="1" id="KW-1133">Transmembrane helix</keyword>
<reference evidence="3" key="1">
    <citation type="journal article" date="2018" name="Gigascience">
        <title>Genome assembly of the Pink Ipe (Handroanthus impetiginosus, Bignoniaceae), a highly valued, ecologically keystone Neotropical timber forest tree.</title>
        <authorList>
            <person name="Silva-Junior O.B."/>
            <person name="Grattapaglia D."/>
            <person name="Novaes E."/>
            <person name="Collevatti R.G."/>
        </authorList>
    </citation>
    <scope>NUCLEOTIDE SEQUENCE [LARGE SCALE GENOMIC DNA]</scope>
    <source>
        <strain evidence="3">cv. UFG-1</strain>
    </source>
</reference>
<name>A0A2G9GH14_9LAMI</name>
<evidence type="ECO:0000256" key="1">
    <source>
        <dbReference type="SAM" id="Phobius"/>
    </source>
</evidence>
<proteinExistence type="predicted"/>
<dbReference type="EMBL" id="NKXS01005092">
    <property type="protein sequence ID" value="PIN04568.1"/>
    <property type="molecule type" value="Genomic_DNA"/>
</dbReference>
<evidence type="ECO:0000313" key="3">
    <source>
        <dbReference type="Proteomes" id="UP000231279"/>
    </source>
</evidence>
<protein>
    <submittedName>
        <fullName evidence="2">Uncharacterized protein</fullName>
    </submittedName>
</protein>
<evidence type="ECO:0000313" key="2">
    <source>
        <dbReference type="EMBL" id="PIN04568.1"/>
    </source>
</evidence>
<accession>A0A2G9GH14</accession>
<dbReference type="Proteomes" id="UP000231279">
    <property type="component" value="Unassembled WGS sequence"/>
</dbReference>
<comment type="caution">
    <text evidence="2">The sequence shown here is derived from an EMBL/GenBank/DDBJ whole genome shotgun (WGS) entry which is preliminary data.</text>
</comment>
<organism evidence="2 3">
    <name type="scientific">Handroanthus impetiginosus</name>
    <dbReference type="NCBI Taxonomy" id="429701"/>
    <lineage>
        <taxon>Eukaryota</taxon>
        <taxon>Viridiplantae</taxon>
        <taxon>Streptophyta</taxon>
        <taxon>Embryophyta</taxon>
        <taxon>Tracheophyta</taxon>
        <taxon>Spermatophyta</taxon>
        <taxon>Magnoliopsida</taxon>
        <taxon>eudicotyledons</taxon>
        <taxon>Gunneridae</taxon>
        <taxon>Pentapetalae</taxon>
        <taxon>asterids</taxon>
        <taxon>lamiids</taxon>
        <taxon>Lamiales</taxon>
        <taxon>Bignoniaceae</taxon>
        <taxon>Crescentiina</taxon>
        <taxon>Tabebuia alliance</taxon>
        <taxon>Handroanthus</taxon>
    </lineage>
</organism>
<keyword evidence="3" id="KW-1185">Reference proteome</keyword>
<sequence>MDFGLLTSFAKDGIHYTMSLARLLGVFGLGFIRTI</sequence>
<keyword evidence="1" id="KW-0812">Transmembrane</keyword>
<gene>
    <name evidence="2" type="ORF">CDL12_22895</name>
</gene>